<evidence type="ECO:0000259" key="3">
    <source>
        <dbReference type="Pfam" id="PF01467"/>
    </source>
</evidence>
<dbReference type="Gene3D" id="3.40.50.620">
    <property type="entry name" value="HUPs"/>
    <property type="match status" value="1"/>
</dbReference>
<dbReference type="InterPro" id="IPR014729">
    <property type="entry name" value="Rossmann-like_a/b/a_fold"/>
</dbReference>
<dbReference type="PANTHER" id="PTHR43793:SF1">
    <property type="entry name" value="FAD SYNTHASE"/>
    <property type="match status" value="1"/>
</dbReference>
<dbReference type="SUPFAM" id="SSF52374">
    <property type="entry name" value="Nucleotidylyl transferase"/>
    <property type="match status" value="1"/>
</dbReference>
<proteinExistence type="predicted"/>
<feature type="domain" description="DUF357" evidence="4">
    <location>
        <begin position="11"/>
        <end position="72"/>
    </location>
</feature>
<keyword evidence="2" id="KW-0548">Nucleotidyltransferase</keyword>
<dbReference type="AlphaFoldDB" id="A0A7C4H386"/>
<feature type="domain" description="Cytidyltransferase-like" evidence="3">
    <location>
        <begin position="90"/>
        <end position="215"/>
    </location>
</feature>
<name>A0A7C4H386_THEPE</name>
<reference evidence="5" key="1">
    <citation type="journal article" date="2020" name="mSystems">
        <title>Genome- and Community-Level Interaction Insights into Carbon Utilization and Element Cycling Functions of Hydrothermarchaeota in Hydrothermal Sediment.</title>
        <authorList>
            <person name="Zhou Z."/>
            <person name="Liu Y."/>
            <person name="Xu W."/>
            <person name="Pan J."/>
            <person name="Luo Z.H."/>
            <person name="Li M."/>
        </authorList>
    </citation>
    <scope>NUCLEOTIDE SEQUENCE</scope>
    <source>
        <strain evidence="5">SpSt-649</strain>
    </source>
</reference>
<dbReference type="NCBIfam" id="TIGR00125">
    <property type="entry name" value="cyt_tran_rel"/>
    <property type="match status" value="1"/>
</dbReference>
<dbReference type="GO" id="GO:0016779">
    <property type="term" value="F:nucleotidyltransferase activity"/>
    <property type="evidence" value="ECO:0007669"/>
    <property type="project" value="UniProtKB-KW"/>
</dbReference>
<dbReference type="EMBL" id="DTBQ01000032">
    <property type="protein sequence ID" value="HGM46343.1"/>
    <property type="molecule type" value="Genomic_DNA"/>
</dbReference>
<protein>
    <submittedName>
        <fullName evidence="5">DUF357 domain-containing protein</fullName>
    </submittedName>
</protein>
<comment type="caution">
    <text evidence="5">The sequence shown here is derived from an EMBL/GenBank/DDBJ whole genome shotgun (WGS) entry which is preliminary data.</text>
</comment>
<organism evidence="5">
    <name type="scientific">Thermofilum pendens</name>
    <dbReference type="NCBI Taxonomy" id="2269"/>
    <lineage>
        <taxon>Archaea</taxon>
        <taxon>Thermoproteota</taxon>
        <taxon>Thermoprotei</taxon>
        <taxon>Thermofilales</taxon>
        <taxon>Thermofilaceae</taxon>
        <taxon>Thermofilum</taxon>
    </lineage>
</organism>
<evidence type="ECO:0000259" key="4">
    <source>
        <dbReference type="Pfam" id="PF04010"/>
    </source>
</evidence>
<keyword evidence="1" id="KW-0808">Transferase</keyword>
<gene>
    <name evidence="5" type="ORF">ENU21_01135</name>
</gene>
<dbReference type="Pfam" id="PF01467">
    <property type="entry name" value="CTP_transf_like"/>
    <property type="match status" value="1"/>
</dbReference>
<sequence length="226" mass="25134">MEQTCEEKVRKYLRAVKQVLSELVGVTGNAAEIVDLASRYASDAEWYLSRNDCLTALACISYAEGLLDALRLEGKVSFSWPSQVRRTKVLVGGVFDILHPGHVEFLAEAASLGEVYVVVARDETVKQSKGRYPVLSEEERLKLVRSLKPVHEAFLGEYPPNYHQVLLRVKPDIILLGYDQAWLKEVIESAAARLGLKTSVKIGSKLEGYSSTLLKEKIIKGILSNT</sequence>
<dbReference type="SUPFAM" id="SSF158372">
    <property type="entry name" value="AF1782-like"/>
    <property type="match status" value="1"/>
</dbReference>
<dbReference type="InterPro" id="IPR050385">
    <property type="entry name" value="Archaeal_FAD_synthase"/>
</dbReference>
<dbReference type="Pfam" id="PF04010">
    <property type="entry name" value="DUF357"/>
    <property type="match status" value="1"/>
</dbReference>
<dbReference type="PANTHER" id="PTHR43793">
    <property type="entry name" value="FAD SYNTHASE"/>
    <property type="match status" value="1"/>
</dbReference>
<dbReference type="InterPro" id="IPR023140">
    <property type="entry name" value="DUF357"/>
</dbReference>
<evidence type="ECO:0000313" key="5">
    <source>
        <dbReference type="EMBL" id="HGM46343.1"/>
    </source>
</evidence>
<evidence type="ECO:0000256" key="1">
    <source>
        <dbReference type="ARBA" id="ARBA00022679"/>
    </source>
</evidence>
<dbReference type="InterPro" id="IPR004821">
    <property type="entry name" value="Cyt_trans-like"/>
</dbReference>
<dbReference type="InterPro" id="IPR036809">
    <property type="entry name" value="AF1782-like_sf"/>
</dbReference>
<evidence type="ECO:0000256" key="2">
    <source>
        <dbReference type="ARBA" id="ARBA00022695"/>
    </source>
</evidence>
<accession>A0A7C4H386</accession>
<dbReference type="Gene3D" id="1.20.1270.90">
    <property type="entry name" value="AF1782-like"/>
    <property type="match status" value="1"/>
</dbReference>